<dbReference type="Proteomes" id="UP000288716">
    <property type="component" value="Unassembled WGS sequence"/>
</dbReference>
<name>A0A443RUP6_9ACAR</name>
<dbReference type="OrthoDB" id="6512222at2759"/>
<organism evidence="1 2">
    <name type="scientific">Leptotrombidium deliense</name>
    <dbReference type="NCBI Taxonomy" id="299467"/>
    <lineage>
        <taxon>Eukaryota</taxon>
        <taxon>Metazoa</taxon>
        <taxon>Ecdysozoa</taxon>
        <taxon>Arthropoda</taxon>
        <taxon>Chelicerata</taxon>
        <taxon>Arachnida</taxon>
        <taxon>Acari</taxon>
        <taxon>Acariformes</taxon>
        <taxon>Trombidiformes</taxon>
        <taxon>Prostigmata</taxon>
        <taxon>Anystina</taxon>
        <taxon>Parasitengona</taxon>
        <taxon>Trombiculoidea</taxon>
        <taxon>Trombiculidae</taxon>
        <taxon>Leptotrombidium</taxon>
    </lineage>
</organism>
<protein>
    <recommendedName>
        <fullName evidence="3">CCHC-type domain-containing protein</fullName>
    </recommendedName>
</protein>
<dbReference type="AlphaFoldDB" id="A0A443RUP6"/>
<sequence>MTKPNPQSIFGTISEFKEGSDWDVYVERLDEFYKCNEVKDDDKKRSMLLTACGEYLYSLIRTLCQPSKPCDVGFDDIIKLVTNHLKPKPSEIVRRCVFHATSRNSNESVANFANRLRKLAEHCNFGTVLDTSLRDRFVCGISDDRIQRRLLVETTLDFKTAFNIAVASEASNKGMDQIRSTTQSSNNFVNATKEERQGKHHKKESTKLTGGNCKGCNGNHARSKCPFLKQKCHSCQKVGHIAKVCRLKTKSQASNKLDECEEENDLFSLQTSKFDNKFLVNLKVGEEIVNFE</sequence>
<dbReference type="STRING" id="299467.A0A443RUP6"/>
<evidence type="ECO:0000313" key="1">
    <source>
        <dbReference type="EMBL" id="RWS19072.1"/>
    </source>
</evidence>
<evidence type="ECO:0008006" key="3">
    <source>
        <dbReference type="Google" id="ProtNLM"/>
    </source>
</evidence>
<gene>
    <name evidence="1" type="ORF">B4U80_10215</name>
</gene>
<dbReference type="PANTHER" id="PTHR33198:SF19">
    <property type="entry name" value="CCHC-TYPE DOMAIN-CONTAINING PROTEIN"/>
    <property type="match status" value="1"/>
</dbReference>
<dbReference type="PANTHER" id="PTHR33198">
    <property type="entry name" value="ANK_REP_REGION DOMAIN-CONTAINING PROTEIN-RELATED"/>
    <property type="match status" value="1"/>
</dbReference>
<dbReference type="EMBL" id="NCKV01030579">
    <property type="protein sequence ID" value="RWS19072.1"/>
    <property type="molecule type" value="Genomic_DNA"/>
</dbReference>
<evidence type="ECO:0000313" key="2">
    <source>
        <dbReference type="Proteomes" id="UP000288716"/>
    </source>
</evidence>
<comment type="caution">
    <text evidence="1">The sequence shown here is derived from an EMBL/GenBank/DDBJ whole genome shotgun (WGS) entry which is preliminary data.</text>
</comment>
<accession>A0A443RUP6</accession>
<proteinExistence type="predicted"/>
<dbReference type="Gene3D" id="4.10.60.10">
    <property type="entry name" value="Zinc finger, CCHC-type"/>
    <property type="match status" value="1"/>
</dbReference>
<keyword evidence="2" id="KW-1185">Reference proteome</keyword>
<feature type="non-terminal residue" evidence="1">
    <location>
        <position position="292"/>
    </location>
</feature>
<dbReference type="VEuPathDB" id="VectorBase:LDEU012968"/>
<reference evidence="1 2" key="1">
    <citation type="journal article" date="2018" name="Gigascience">
        <title>Genomes of trombidid mites reveal novel predicted allergens and laterally-transferred genes associated with secondary metabolism.</title>
        <authorList>
            <person name="Dong X."/>
            <person name="Chaisiri K."/>
            <person name="Xia D."/>
            <person name="Armstrong S.D."/>
            <person name="Fang Y."/>
            <person name="Donnelly M.J."/>
            <person name="Kadowaki T."/>
            <person name="McGarry J.W."/>
            <person name="Darby A.C."/>
            <person name="Makepeace B.L."/>
        </authorList>
    </citation>
    <scope>NUCLEOTIDE SEQUENCE [LARGE SCALE GENOMIC DNA]</scope>
    <source>
        <strain evidence="1">UoL-UT</strain>
    </source>
</reference>